<dbReference type="Proteomes" id="UP001162992">
    <property type="component" value="Chromosome 15"/>
</dbReference>
<comment type="caution">
    <text evidence="1">The sequence shown here is derived from an EMBL/GenBank/DDBJ whole genome shotgun (WGS) entry which is preliminary data.</text>
</comment>
<accession>A0ACC2BGN1</accession>
<gene>
    <name evidence="1" type="ORF">O6H91_15G027200</name>
</gene>
<evidence type="ECO:0000313" key="1">
    <source>
        <dbReference type="EMBL" id="KAJ7528958.1"/>
    </source>
</evidence>
<keyword evidence="2" id="KW-1185">Reference proteome</keyword>
<dbReference type="EMBL" id="CM055106">
    <property type="protein sequence ID" value="KAJ7528958.1"/>
    <property type="molecule type" value="Genomic_DNA"/>
</dbReference>
<organism evidence="1 2">
    <name type="scientific">Diphasiastrum complanatum</name>
    <name type="common">Issler's clubmoss</name>
    <name type="synonym">Lycopodium complanatum</name>
    <dbReference type="NCBI Taxonomy" id="34168"/>
    <lineage>
        <taxon>Eukaryota</taxon>
        <taxon>Viridiplantae</taxon>
        <taxon>Streptophyta</taxon>
        <taxon>Embryophyta</taxon>
        <taxon>Tracheophyta</taxon>
        <taxon>Lycopodiopsida</taxon>
        <taxon>Lycopodiales</taxon>
        <taxon>Lycopodiaceae</taxon>
        <taxon>Lycopodioideae</taxon>
        <taxon>Diphasiastrum</taxon>
    </lineage>
</organism>
<reference evidence="2" key="1">
    <citation type="journal article" date="2024" name="Proc. Natl. Acad. Sci. U.S.A.">
        <title>Extraordinary preservation of gene collinearity over three hundred million years revealed in homosporous lycophytes.</title>
        <authorList>
            <person name="Li C."/>
            <person name="Wickell D."/>
            <person name="Kuo L.Y."/>
            <person name="Chen X."/>
            <person name="Nie B."/>
            <person name="Liao X."/>
            <person name="Peng D."/>
            <person name="Ji J."/>
            <person name="Jenkins J."/>
            <person name="Williams M."/>
            <person name="Shu S."/>
            <person name="Plott C."/>
            <person name="Barry K."/>
            <person name="Rajasekar S."/>
            <person name="Grimwood J."/>
            <person name="Han X."/>
            <person name="Sun S."/>
            <person name="Hou Z."/>
            <person name="He W."/>
            <person name="Dai G."/>
            <person name="Sun C."/>
            <person name="Schmutz J."/>
            <person name="Leebens-Mack J.H."/>
            <person name="Li F.W."/>
            <person name="Wang L."/>
        </authorList>
    </citation>
    <scope>NUCLEOTIDE SEQUENCE [LARGE SCALE GENOMIC DNA]</scope>
    <source>
        <strain evidence="2">cv. PW_Plant_1</strain>
    </source>
</reference>
<protein>
    <submittedName>
        <fullName evidence="1">Uncharacterized protein</fullName>
    </submittedName>
</protein>
<proteinExistence type="predicted"/>
<sequence length="107" mass="11955">MKEEITSFMWMISNFVWNFIYQAKMMRPRGCKGSGGACLYKDFRTPSSHATFSSKLYFSSNTIIAVMALYKRVSGCSGSNEGLPELVSGTHSCKAFLETHFCTALLI</sequence>
<evidence type="ECO:0000313" key="2">
    <source>
        <dbReference type="Proteomes" id="UP001162992"/>
    </source>
</evidence>
<name>A0ACC2BGN1_DIPCM</name>